<evidence type="ECO:0000256" key="14">
    <source>
        <dbReference type="SAM" id="Phobius"/>
    </source>
</evidence>
<dbReference type="InterPro" id="IPR027027">
    <property type="entry name" value="GOSR2/Membrin/Bos1"/>
</dbReference>
<name>A0A1X2HMD2_SYNRA</name>
<comment type="subcellular location">
    <subcellularLocation>
        <location evidence="1">Endoplasmic reticulum membrane</location>
        <topology evidence="1">Single-pass type IV membrane protein</topology>
    </subcellularLocation>
    <subcellularLocation>
        <location evidence="2">Golgi apparatus membrane</location>
        <topology evidence="2">Single-pass type IV membrane protein</topology>
    </subcellularLocation>
</comment>
<sequence length="219" mass="25091">MNSLYNHALKQSHALQKDLQAFASGQDTSAGLQGQISASFNTMQRAIDDYDNMAKREMVAVKKETALTRVSKFRQELQEMRKQFESVKAQKEAQKYEQNRESLLARRGGRPSDTSVPENPYQPMTRSEFAMRESAFHDTTDTQLDSFIFQAQNLLENLTDQHNVLKKTQKKLLDAANTLGLSKNVIRFIELRTAQDKWIFFAGLFITCLCMWAIAHYLG</sequence>
<evidence type="ECO:0000256" key="1">
    <source>
        <dbReference type="ARBA" id="ARBA00004163"/>
    </source>
</evidence>
<evidence type="ECO:0000256" key="4">
    <source>
        <dbReference type="ARBA" id="ARBA00022692"/>
    </source>
</evidence>
<dbReference type="GO" id="GO:0031201">
    <property type="term" value="C:SNARE complex"/>
    <property type="evidence" value="ECO:0007669"/>
    <property type="project" value="TreeGrafter"/>
</dbReference>
<dbReference type="PANTHER" id="PTHR21230">
    <property type="entry name" value="VESICLE TRANSPORT V-SNARE PROTEIN VTI1-RELATED"/>
    <property type="match status" value="1"/>
</dbReference>
<keyword evidence="5 11" id="KW-0653">Protein transport</keyword>
<evidence type="ECO:0000256" key="9">
    <source>
        <dbReference type="ARBA" id="ARBA00037983"/>
    </source>
</evidence>
<evidence type="ECO:0000256" key="13">
    <source>
        <dbReference type="SAM" id="MobiDB-lite"/>
    </source>
</evidence>
<comment type="caution">
    <text evidence="15">The sequence shown here is derived from an EMBL/GenBank/DDBJ whole genome shotgun (WGS) entry which is preliminary data.</text>
</comment>
<evidence type="ECO:0000256" key="2">
    <source>
        <dbReference type="ARBA" id="ARBA00004409"/>
    </source>
</evidence>
<keyword evidence="12" id="KW-0175">Coiled coil</keyword>
<comment type="function">
    <text evidence="11">SNARE required for protein transport between the ER and the Golgi complex.</text>
</comment>
<evidence type="ECO:0000256" key="7">
    <source>
        <dbReference type="ARBA" id="ARBA00023034"/>
    </source>
</evidence>
<keyword evidence="6 14" id="KW-1133">Transmembrane helix</keyword>
<evidence type="ECO:0000256" key="11">
    <source>
        <dbReference type="PIRNR" id="PIRNR028865"/>
    </source>
</evidence>
<evidence type="ECO:0000313" key="16">
    <source>
        <dbReference type="Proteomes" id="UP000242180"/>
    </source>
</evidence>
<dbReference type="FunCoup" id="A0A1X2HMD2">
    <property type="interactions" value="658"/>
</dbReference>
<organism evidence="15 16">
    <name type="scientific">Syncephalastrum racemosum</name>
    <name type="common">Filamentous fungus</name>
    <dbReference type="NCBI Taxonomy" id="13706"/>
    <lineage>
        <taxon>Eukaryota</taxon>
        <taxon>Fungi</taxon>
        <taxon>Fungi incertae sedis</taxon>
        <taxon>Mucoromycota</taxon>
        <taxon>Mucoromycotina</taxon>
        <taxon>Mucoromycetes</taxon>
        <taxon>Mucorales</taxon>
        <taxon>Syncephalastraceae</taxon>
        <taxon>Syncephalastrum</taxon>
    </lineage>
</organism>
<dbReference type="Proteomes" id="UP000242180">
    <property type="component" value="Unassembled WGS sequence"/>
</dbReference>
<keyword evidence="8 11" id="KW-0472">Membrane</keyword>
<feature type="coiled-coil region" evidence="12">
    <location>
        <begin position="148"/>
        <end position="175"/>
    </location>
</feature>
<evidence type="ECO:0000256" key="10">
    <source>
        <dbReference type="ARBA" id="ARBA00040957"/>
    </source>
</evidence>
<feature type="transmembrane region" description="Helical" evidence="14">
    <location>
        <begin position="198"/>
        <end position="218"/>
    </location>
</feature>
<dbReference type="GO" id="GO:0000149">
    <property type="term" value="F:SNARE binding"/>
    <property type="evidence" value="ECO:0007669"/>
    <property type="project" value="TreeGrafter"/>
</dbReference>
<dbReference type="AlphaFoldDB" id="A0A1X2HMD2"/>
<reference evidence="15 16" key="1">
    <citation type="submission" date="2016-07" db="EMBL/GenBank/DDBJ databases">
        <title>Pervasive Adenine N6-methylation of Active Genes in Fungi.</title>
        <authorList>
            <consortium name="DOE Joint Genome Institute"/>
            <person name="Mondo S.J."/>
            <person name="Dannebaum R.O."/>
            <person name="Kuo R.C."/>
            <person name="Labutti K."/>
            <person name="Haridas S."/>
            <person name="Kuo A."/>
            <person name="Salamov A."/>
            <person name="Ahrendt S.R."/>
            <person name="Lipzen A."/>
            <person name="Sullivan W."/>
            <person name="Andreopoulos W.B."/>
            <person name="Clum A."/>
            <person name="Lindquist E."/>
            <person name="Daum C."/>
            <person name="Ramamoorthy G.K."/>
            <person name="Gryganskyi A."/>
            <person name="Culley D."/>
            <person name="Magnuson J.K."/>
            <person name="James T.Y."/>
            <person name="O'Malley M.A."/>
            <person name="Stajich J.E."/>
            <person name="Spatafora J.W."/>
            <person name="Visel A."/>
            <person name="Grigoriev I.V."/>
        </authorList>
    </citation>
    <scope>NUCLEOTIDE SEQUENCE [LARGE SCALE GENOMIC DNA]</scope>
    <source>
        <strain evidence="15 16">NRRL 2496</strain>
    </source>
</reference>
<keyword evidence="3 11" id="KW-0813">Transport</keyword>
<evidence type="ECO:0000256" key="5">
    <source>
        <dbReference type="ARBA" id="ARBA00022927"/>
    </source>
</evidence>
<dbReference type="EMBL" id="MCGN01000002">
    <property type="protein sequence ID" value="ORY99981.1"/>
    <property type="molecule type" value="Genomic_DNA"/>
</dbReference>
<dbReference type="PANTHER" id="PTHR21230:SF1">
    <property type="entry name" value="GOLGI SNAP RECEPTOR COMPLEX MEMBER 2"/>
    <property type="match status" value="1"/>
</dbReference>
<comment type="similarity">
    <text evidence="9 11">Belongs to the BOS1 family.</text>
</comment>
<keyword evidence="7" id="KW-0333">Golgi apparatus</keyword>
<evidence type="ECO:0000256" key="8">
    <source>
        <dbReference type="ARBA" id="ARBA00023136"/>
    </source>
</evidence>
<accession>A0A1X2HMD2</accession>
<evidence type="ECO:0000256" key="12">
    <source>
        <dbReference type="SAM" id="Coils"/>
    </source>
</evidence>
<protein>
    <recommendedName>
        <fullName evidence="10 11">Protein transport protein BOS1</fullName>
    </recommendedName>
</protein>
<dbReference type="GO" id="GO:0005789">
    <property type="term" value="C:endoplasmic reticulum membrane"/>
    <property type="evidence" value="ECO:0007669"/>
    <property type="project" value="UniProtKB-SubCell"/>
</dbReference>
<dbReference type="GO" id="GO:0005484">
    <property type="term" value="F:SNAP receptor activity"/>
    <property type="evidence" value="ECO:0007669"/>
    <property type="project" value="InterPro"/>
</dbReference>
<dbReference type="GO" id="GO:0012507">
    <property type="term" value="C:ER to Golgi transport vesicle membrane"/>
    <property type="evidence" value="ECO:0007669"/>
    <property type="project" value="TreeGrafter"/>
</dbReference>
<evidence type="ECO:0000256" key="3">
    <source>
        <dbReference type="ARBA" id="ARBA00022448"/>
    </source>
</evidence>
<dbReference type="InParanoid" id="A0A1X2HMD2"/>
<dbReference type="GO" id="GO:0006906">
    <property type="term" value="P:vesicle fusion"/>
    <property type="evidence" value="ECO:0007669"/>
    <property type="project" value="TreeGrafter"/>
</dbReference>
<dbReference type="PIRSF" id="PIRSF028865">
    <property type="entry name" value="Membrin-2"/>
    <property type="match status" value="1"/>
</dbReference>
<dbReference type="GO" id="GO:0000139">
    <property type="term" value="C:Golgi membrane"/>
    <property type="evidence" value="ECO:0007669"/>
    <property type="project" value="UniProtKB-SubCell"/>
</dbReference>
<dbReference type="Pfam" id="PF12352">
    <property type="entry name" value="V-SNARE_C"/>
    <property type="match status" value="1"/>
</dbReference>
<dbReference type="OrthoDB" id="158360at2759"/>
<keyword evidence="4 14" id="KW-0812">Transmembrane</keyword>
<feature type="compositionally biased region" description="Polar residues" evidence="13">
    <location>
        <begin position="112"/>
        <end position="122"/>
    </location>
</feature>
<dbReference type="GO" id="GO:0031902">
    <property type="term" value="C:late endosome membrane"/>
    <property type="evidence" value="ECO:0007669"/>
    <property type="project" value="TreeGrafter"/>
</dbReference>
<gene>
    <name evidence="15" type="ORF">BCR43DRAFT_484663</name>
</gene>
<dbReference type="OMA" id="FCWLVIH"/>
<keyword evidence="16" id="KW-1185">Reference proteome</keyword>
<feature type="region of interest" description="Disordered" evidence="13">
    <location>
        <begin position="88"/>
        <end position="122"/>
    </location>
</feature>
<dbReference type="CDD" id="cd15863">
    <property type="entry name" value="SNARE_GS27"/>
    <property type="match status" value="1"/>
</dbReference>
<proteinExistence type="inferred from homology"/>
<feature type="compositionally biased region" description="Basic and acidic residues" evidence="13">
    <location>
        <begin position="88"/>
        <end position="104"/>
    </location>
</feature>
<evidence type="ECO:0000313" key="15">
    <source>
        <dbReference type="EMBL" id="ORY99981.1"/>
    </source>
</evidence>
<evidence type="ECO:0000256" key="6">
    <source>
        <dbReference type="ARBA" id="ARBA00022989"/>
    </source>
</evidence>
<dbReference type="GO" id="GO:0015031">
    <property type="term" value="P:protein transport"/>
    <property type="evidence" value="ECO:0007669"/>
    <property type="project" value="UniProtKB-KW"/>
</dbReference>
<dbReference type="STRING" id="13706.A0A1X2HMD2"/>
<dbReference type="GO" id="GO:0006888">
    <property type="term" value="P:endoplasmic reticulum to Golgi vesicle-mediated transport"/>
    <property type="evidence" value="ECO:0007669"/>
    <property type="project" value="TreeGrafter"/>
</dbReference>